<feature type="coiled-coil region" evidence="8">
    <location>
        <begin position="312"/>
        <end position="339"/>
    </location>
</feature>
<dbReference type="Pfam" id="PF13184">
    <property type="entry name" value="KH_NusA_1st"/>
    <property type="match status" value="1"/>
</dbReference>
<dbReference type="EMBL" id="DRNS01000019">
    <property type="protein sequence ID" value="HHH14123.1"/>
    <property type="molecule type" value="Genomic_DNA"/>
</dbReference>
<comment type="function">
    <text evidence="7">Participates in both transcription termination and antitermination.</text>
</comment>
<dbReference type="Pfam" id="PF00575">
    <property type="entry name" value="S1"/>
    <property type="match status" value="1"/>
</dbReference>
<evidence type="ECO:0000313" key="10">
    <source>
        <dbReference type="EMBL" id="HHH14123.1"/>
    </source>
</evidence>
<gene>
    <name evidence="7 10" type="primary">nusA</name>
    <name evidence="10" type="ORF">ENJ78_00255</name>
</gene>
<comment type="subunit">
    <text evidence="7">Monomer. Binds directly to the core enzyme of the DNA-dependent RNA polymerase and to nascent RNA.</text>
</comment>
<comment type="subcellular location">
    <subcellularLocation>
        <location evidence="7">Cytoplasm</location>
    </subcellularLocation>
</comment>
<dbReference type="GO" id="GO:0031564">
    <property type="term" value="P:transcription antitermination"/>
    <property type="evidence" value="ECO:0007669"/>
    <property type="project" value="UniProtKB-UniRule"/>
</dbReference>
<dbReference type="GO" id="GO:0003677">
    <property type="term" value="F:DNA binding"/>
    <property type="evidence" value="ECO:0007669"/>
    <property type="project" value="InterPro"/>
</dbReference>
<feature type="domain" description="S1 motif" evidence="9">
    <location>
        <begin position="107"/>
        <end position="171"/>
    </location>
</feature>
<evidence type="ECO:0000256" key="5">
    <source>
        <dbReference type="ARBA" id="ARBA00023015"/>
    </source>
</evidence>
<dbReference type="GO" id="GO:0003723">
    <property type="term" value="F:RNA binding"/>
    <property type="evidence" value="ECO:0007669"/>
    <property type="project" value="UniProtKB-UniRule"/>
</dbReference>
<evidence type="ECO:0000259" key="9">
    <source>
        <dbReference type="PROSITE" id="PS50126"/>
    </source>
</evidence>
<reference evidence="10" key="1">
    <citation type="journal article" date="2020" name="mSystems">
        <title>Genome- and Community-Level Interaction Insights into Carbon Utilization and Element Cycling Functions of Hydrothermarchaeota in Hydrothermal Sediment.</title>
        <authorList>
            <person name="Zhou Z."/>
            <person name="Liu Y."/>
            <person name="Xu W."/>
            <person name="Pan J."/>
            <person name="Luo Z.H."/>
            <person name="Li M."/>
        </authorList>
    </citation>
    <scope>NUCLEOTIDE SEQUENCE [LARGE SCALE GENOMIC DNA]</scope>
    <source>
        <strain evidence="10">HyVt-517</strain>
    </source>
</reference>
<dbReference type="InterPro" id="IPR003029">
    <property type="entry name" value="S1_domain"/>
</dbReference>
<evidence type="ECO:0000256" key="2">
    <source>
        <dbReference type="ARBA" id="ARBA00022490"/>
    </source>
</evidence>
<comment type="caution">
    <text evidence="10">The sequence shown here is derived from an EMBL/GenBank/DDBJ whole genome shotgun (WGS) entry which is preliminary data.</text>
</comment>
<dbReference type="GO" id="GO:0003899">
    <property type="term" value="F:DNA-directed RNA polymerase activity"/>
    <property type="evidence" value="ECO:0007669"/>
    <property type="project" value="InterPro"/>
</dbReference>
<dbReference type="CDD" id="cd22529">
    <property type="entry name" value="KH-II_NusA_rpt2"/>
    <property type="match status" value="1"/>
</dbReference>
<dbReference type="NCBIfam" id="TIGR01953">
    <property type="entry name" value="NusA"/>
    <property type="match status" value="1"/>
</dbReference>
<dbReference type="CDD" id="cd04455">
    <property type="entry name" value="S1_NusA"/>
    <property type="match status" value="1"/>
</dbReference>
<dbReference type="InterPro" id="IPR013735">
    <property type="entry name" value="TF_NusA_N"/>
</dbReference>
<dbReference type="GO" id="GO:0003700">
    <property type="term" value="F:DNA-binding transcription factor activity"/>
    <property type="evidence" value="ECO:0007669"/>
    <property type="project" value="InterPro"/>
</dbReference>
<evidence type="ECO:0000256" key="1">
    <source>
        <dbReference type="ARBA" id="ARBA00022472"/>
    </source>
</evidence>
<dbReference type="Pfam" id="PF08529">
    <property type="entry name" value="NusA_N"/>
    <property type="match status" value="1"/>
</dbReference>
<dbReference type="Pfam" id="PF26594">
    <property type="entry name" value="KH_NusA_2nd"/>
    <property type="match status" value="1"/>
</dbReference>
<dbReference type="AlphaFoldDB" id="A0A7V5J0F2"/>
<keyword evidence="4 7" id="KW-0694">RNA-binding</keyword>
<dbReference type="CDD" id="cd02134">
    <property type="entry name" value="KH-II_NusA_rpt1"/>
    <property type="match status" value="1"/>
</dbReference>
<dbReference type="GO" id="GO:0005829">
    <property type="term" value="C:cytosol"/>
    <property type="evidence" value="ECO:0007669"/>
    <property type="project" value="TreeGrafter"/>
</dbReference>
<dbReference type="SMART" id="SM00316">
    <property type="entry name" value="S1"/>
    <property type="match status" value="1"/>
</dbReference>
<evidence type="ECO:0000256" key="3">
    <source>
        <dbReference type="ARBA" id="ARBA00022814"/>
    </source>
</evidence>
<evidence type="ECO:0000256" key="4">
    <source>
        <dbReference type="ARBA" id="ARBA00022884"/>
    </source>
</evidence>
<evidence type="ECO:0000256" key="7">
    <source>
        <dbReference type="HAMAP-Rule" id="MF_00945"/>
    </source>
</evidence>
<dbReference type="SUPFAM" id="SSF54814">
    <property type="entry name" value="Prokaryotic type KH domain (KH-domain type II)"/>
    <property type="match status" value="2"/>
</dbReference>
<dbReference type="InterPro" id="IPR015946">
    <property type="entry name" value="KH_dom-like_a/b"/>
</dbReference>
<dbReference type="FunFam" id="3.30.300.20:FF:000002">
    <property type="entry name" value="Transcription termination/antitermination protein NusA"/>
    <property type="match status" value="1"/>
</dbReference>
<evidence type="ECO:0000256" key="6">
    <source>
        <dbReference type="ARBA" id="ARBA00023163"/>
    </source>
</evidence>
<dbReference type="Pfam" id="PF03118">
    <property type="entry name" value="RNA_pol_A_CTD"/>
    <property type="match status" value="1"/>
</dbReference>
<dbReference type="InterPro" id="IPR010213">
    <property type="entry name" value="TF_NusA"/>
</dbReference>
<dbReference type="Gene3D" id="2.40.50.140">
    <property type="entry name" value="Nucleic acid-binding proteins"/>
    <property type="match status" value="1"/>
</dbReference>
<dbReference type="PANTHER" id="PTHR22648:SF0">
    <property type="entry name" value="TRANSCRIPTION TERMINATION_ANTITERMINATION PROTEIN NUSA"/>
    <property type="match status" value="1"/>
</dbReference>
<dbReference type="InterPro" id="IPR011260">
    <property type="entry name" value="RNAP_asu_C"/>
</dbReference>
<dbReference type="PROSITE" id="PS50084">
    <property type="entry name" value="KH_TYPE_1"/>
    <property type="match status" value="1"/>
</dbReference>
<keyword evidence="6 7" id="KW-0804">Transcription</keyword>
<comment type="similarity">
    <text evidence="7">Belongs to the NusA family.</text>
</comment>
<dbReference type="SUPFAM" id="SSF69705">
    <property type="entry name" value="Transcription factor NusA, N-terminal domain"/>
    <property type="match status" value="1"/>
</dbReference>
<dbReference type="InterPro" id="IPR004087">
    <property type="entry name" value="KH_dom"/>
</dbReference>
<keyword evidence="5 7" id="KW-0805">Transcription regulation</keyword>
<dbReference type="InterPro" id="IPR058582">
    <property type="entry name" value="KH_NusA_2nd"/>
</dbReference>
<dbReference type="InterPro" id="IPR036555">
    <property type="entry name" value="NusA_N_sf"/>
</dbReference>
<dbReference type="InterPro" id="IPR030842">
    <property type="entry name" value="TF_NusA_bacterial"/>
</dbReference>
<organism evidence="10">
    <name type="scientific">candidate division WWE3 bacterium</name>
    <dbReference type="NCBI Taxonomy" id="2053526"/>
    <lineage>
        <taxon>Bacteria</taxon>
        <taxon>Katanobacteria</taxon>
    </lineage>
</organism>
<dbReference type="SUPFAM" id="SSF50249">
    <property type="entry name" value="Nucleic acid-binding proteins"/>
    <property type="match status" value="1"/>
</dbReference>
<keyword evidence="3 7" id="KW-0889">Transcription antitermination</keyword>
<keyword evidence="2 7" id="KW-0963">Cytoplasm</keyword>
<dbReference type="InterPro" id="IPR012340">
    <property type="entry name" value="NA-bd_OB-fold"/>
</dbReference>
<keyword evidence="8" id="KW-0175">Coiled coil</keyword>
<proteinExistence type="inferred from homology"/>
<dbReference type="PROSITE" id="PS50126">
    <property type="entry name" value="S1"/>
    <property type="match status" value="1"/>
</dbReference>
<keyword evidence="1 7" id="KW-0806">Transcription termination</keyword>
<evidence type="ECO:0000256" key="8">
    <source>
        <dbReference type="SAM" id="Coils"/>
    </source>
</evidence>
<dbReference type="GO" id="GO:0006353">
    <property type="term" value="P:DNA-templated transcription termination"/>
    <property type="evidence" value="ECO:0007669"/>
    <property type="project" value="UniProtKB-UniRule"/>
</dbReference>
<dbReference type="HAMAP" id="MF_00945_B">
    <property type="entry name" value="NusA_B"/>
    <property type="match status" value="1"/>
</dbReference>
<dbReference type="SUPFAM" id="SSF47789">
    <property type="entry name" value="C-terminal domain of RNA polymerase alpha subunit"/>
    <property type="match status" value="1"/>
</dbReference>
<sequence length="397" mass="43608">MISEFSAALNQVATERGIDKKDILQAIEMALVAAYKKDFAEKDASLEGVTAQVDELTGEARILKDGKDITPAGFGRIASQTAKQVILQQLRRTEEDSILDEYRKKIGEVLQGTVFRVDQKLVVLDLGRAQGVMPLKEQIPNENYTAGMRLRVLVKDIQDMGRGPEVLVSRADEEFIKALFKAEVPEMTSGTVKIVSIAREPGSRTKIAVESTDSSIDPVGACVGHKGVRVQSVLNELNGEKIDIVPYNPDPVKYIAAALSPARVTAVKTITEEKKAIVSVPEDQQSLAIGKQGQNVRLAHKLTGWKIDIEGVEDFIQAAKKAEVELTEEEEKRVESRQKRGKSIAVLNLDKKIEKALRHAGVTTVEQLKEMTRKDLLKIEGIGSRSAEKVLKAVSVH</sequence>
<dbReference type="InterPro" id="IPR009019">
    <property type="entry name" value="KH_sf_prok-type"/>
</dbReference>
<dbReference type="Proteomes" id="UP000886106">
    <property type="component" value="Unassembled WGS sequence"/>
</dbReference>
<dbReference type="PANTHER" id="PTHR22648">
    <property type="entry name" value="TRANSCRIPTION TERMINATION FACTOR NUSA"/>
    <property type="match status" value="1"/>
</dbReference>
<dbReference type="Gene3D" id="1.10.150.20">
    <property type="entry name" value="5' to 3' exonuclease, C-terminal subdomain"/>
    <property type="match status" value="1"/>
</dbReference>
<name>A0A7V5J0F2_UNCKA</name>
<protein>
    <recommendedName>
        <fullName evidence="7">Transcription termination/antitermination protein NusA</fullName>
    </recommendedName>
</protein>
<dbReference type="FunFam" id="3.30.300.20:FF:000005">
    <property type="entry name" value="Transcription termination/antitermination protein NusA"/>
    <property type="match status" value="1"/>
</dbReference>
<accession>A0A7V5J0F2</accession>
<dbReference type="InterPro" id="IPR025249">
    <property type="entry name" value="TF_NusA_KH_1st"/>
</dbReference>
<dbReference type="Gene3D" id="3.30.1480.10">
    <property type="entry name" value="NusA, N-terminal domain"/>
    <property type="match status" value="1"/>
</dbReference>
<dbReference type="SMART" id="SM00322">
    <property type="entry name" value="KH"/>
    <property type="match status" value="2"/>
</dbReference>
<dbReference type="Gene3D" id="3.30.300.20">
    <property type="match status" value="2"/>
</dbReference>